<accession>A0ABS8DZY4</accession>
<keyword evidence="2" id="KW-1185">Reference proteome</keyword>
<sequence>MIEHHAADSGDGQEADVLGPYLEVLRARLTGERFEVLIRAVQTTCALLADGREAVLEVPGEPDLGPDLQCEYLSLMAVMITGHLDHRLVELAAPDGGKGWAVVDNTCPRPDPALAASVSPAPPPSPCEAADRAWIARELDGIARATQDPGSGGARG</sequence>
<dbReference type="Proteomes" id="UP001520654">
    <property type="component" value="Unassembled WGS sequence"/>
</dbReference>
<comment type="caution">
    <text evidence="1">The sequence shown here is derived from an EMBL/GenBank/DDBJ whole genome shotgun (WGS) entry which is preliminary data.</text>
</comment>
<organism evidence="1 2">
    <name type="scientific">Streptomyces flavotricini</name>
    <dbReference type="NCBI Taxonomy" id="66888"/>
    <lineage>
        <taxon>Bacteria</taxon>
        <taxon>Bacillati</taxon>
        <taxon>Actinomycetota</taxon>
        <taxon>Actinomycetes</taxon>
        <taxon>Kitasatosporales</taxon>
        <taxon>Streptomycetaceae</taxon>
        <taxon>Streptomyces</taxon>
    </lineage>
</organism>
<evidence type="ECO:0000313" key="1">
    <source>
        <dbReference type="EMBL" id="MCC0093954.1"/>
    </source>
</evidence>
<gene>
    <name evidence="1" type="ORF">K7B10_03940</name>
</gene>
<name>A0ABS8DZY4_9ACTN</name>
<dbReference type="RefSeq" id="WP_229334560.1">
    <property type="nucleotide sequence ID" value="NZ_JAINUL010000001.1"/>
</dbReference>
<proteinExistence type="predicted"/>
<protein>
    <submittedName>
        <fullName evidence="1">Uncharacterized protein</fullName>
    </submittedName>
</protein>
<evidence type="ECO:0000313" key="2">
    <source>
        <dbReference type="Proteomes" id="UP001520654"/>
    </source>
</evidence>
<dbReference type="EMBL" id="JAINUL010000001">
    <property type="protein sequence ID" value="MCC0093954.1"/>
    <property type="molecule type" value="Genomic_DNA"/>
</dbReference>
<reference evidence="1 2" key="1">
    <citation type="submission" date="2021-08" db="EMBL/GenBank/DDBJ databases">
        <title>Genomic Architecture of Streptomyces flavotricini NGL1 and Streptomyces erythrochromogenes HMS4 With Differential Plant Beneficial attributes and laccase production capabilities.</title>
        <authorList>
            <person name="Salwan R."/>
            <person name="Kaur R."/>
            <person name="Sharma V."/>
        </authorList>
    </citation>
    <scope>NUCLEOTIDE SEQUENCE [LARGE SCALE GENOMIC DNA]</scope>
    <source>
        <strain evidence="1 2">NGL1</strain>
    </source>
</reference>